<feature type="domain" description="FDX-ACB" evidence="18">
    <location>
        <begin position="697"/>
        <end position="789"/>
    </location>
</feature>
<dbReference type="InterPro" id="IPR012340">
    <property type="entry name" value="NA-bd_OB-fold"/>
</dbReference>
<reference key="1">
    <citation type="submission" date="2010-11" db="EMBL/GenBank/DDBJ databases">
        <title>The complete genome of chromosome of Calditerrivibrio nitroreducens DSM 19672.</title>
        <authorList>
            <consortium name="US DOE Joint Genome Institute (JGI-PGF)"/>
            <person name="Lucas S."/>
            <person name="Copeland A."/>
            <person name="Lapidus A."/>
            <person name="Bruce D."/>
            <person name="Goodwin L."/>
            <person name="Pitluck S."/>
            <person name="Kyrpides N."/>
            <person name="Mavromatis K."/>
            <person name="Ivanova N."/>
            <person name="Mikhailova N."/>
            <person name="Zeytun A."/>
            <person name="Brettin T."/>
            <person name="Detter J.C."/>
            <person name="Tapia R."/>
            <person name="Han C."/>
            <person name="Land M."/>
            <person name="Hauser L."/>
            <person name="Markowitz V."/>
            <person name="Cheng J.-F."/>
            <person name="Hugenholtz P."/>
            <person name="Woyke T."/>
            <person name="Wu D."/>
            <person name="Spring S."/>
            <person name="Schroeder M."/>
            <person name="Brambilla E."/>
            <person name="Klenk H.-P."/>
            <person name="Eisen J.A."/>
        </authorList>
    </citation>
    <scope>NUCLEOTIDE SEQUENCE [LARGE SCALE GENOMIC DNA]</scope>
    <source>
        <strain>DSM 19672</strain>
    </source>
</reference>
<protein>
    <recommendedName>
        <fullName evidence="15">Phenylalanine--tRNA ligase beta subunit</fullName>
        <ecNumber evidence="15">6.1.1.20</ecNumber>
    </recommendedName>
    <alternativeName>
        <fullName evidence="15">Phenylalanyl-tRNA synthetase beta subunit</fullName>
        <shortName evidence="15">PheRS</shortName>
    </alternativeName>
</protein>
<proteinExistence type="inferred from homology"/>
<keyword evidence="6 15" id="KW-0436">Ligase</keyword>
<dbReference type="GO" id="GO:0005524">
    <property type="term" value="F:ATP binding"/>
    <property type="evidence" value="ECO:0007669"/>
    <property type="project" value="UniProtKB-UniRule"/>
</dbReference>
<keyword evidence="21" id="KW-1185">Reference proteome</keyword>
<accession>E4TJZ1</accession>
<evidence type="ECO:0000256" key="3">
    <source>
        <dbReference type="ARBA" id="ARBA00011209"/>
    </source>
</evidence>
<dbReference type="SUPFAM" id="SSF50249">
    <property type="entry name" value="Nucleic acid-binding proteins"/>
    <property type="match status" value="1"/>
</dbReference>
<feature type="binding site" evidence="15">
    <location>
        <position position="450"/>
    </location>
    <ligand>
        <name>Mg(2+)</name>
        <dbReference type="ChEBI" id="CHEBI:18420"/>
        <note>shared with alpha subunit</note>
    </ligand>
</feature>
<evidence type="ECO:0000256" key="14">
    <source>
        <dbReference type="ARBA" id="ARBA00049255"/>
    </source>
</evidence>
<dbReference type="Gene3D" id="3.30.930.10">
    <property type="entry name" value="Bira Bifunctional Protein, Domain 2"/>
    <property type="match status" value="1"/>
</dbReference>
<reference evidence="20 21" key="2">
    <citation type="journal article" date="2011" name="Stand. Genomic Sci.">
        <title>Complete genome sequence of Calditerrivibrio nitroreducens type strain (Yu37-1).</title>
        <authorList>
            <person name="Pitluck S."/>
            <person name="Sikorski J."/>
            <person name="Zeytun A."/>
            <person name="Lapidus A."/>
            <person name="Nolan M."/>
            <person name="Lucas S."/>
            <person name="Hammon N."/>
            <person name="Deshpande S."/>
            <person name="Cheng J.F."/>
            <person name="Tapia R."/>
            <person name="Han C."/>
            <person name="Goodwin L."/>
            <person name="Liolios K."/>
            <person name="Pagani I."/>
            <person name="Ivanova N."/>
            <person name="Mavromatis K."/>
            <person name="Pati A."/>
            <person name="Chen A."/>
            <person name="Palaniappan K."/>
            <person name="Hauser L."/>
            <person name="Chang Y.J."/>
            <person name="Jeffries C.D."/>
            <person name="Detter J.C."/>
            <person name="Brambilla E."/>
            <person name="Djao O.D."/>
            <person name="Rohde M."/>
            <person name="Spring S."/>
            <person name="Goker M."/>
            <person name="Woyke T."/>
            <person name="Bristow J."/>
            <person name="Eisen J.A."/>
            <person name="Markowitz V."/>
            <person name="Hugenholtz P."/>
            <person name="Kyrpides N.C."/>
            <person name="Klenk H.P."/>
            <person name="Land M."/>
        </authorList>
    </citation>
    <scope>NUCLEOTIDE SEQUENCE [LARGE SCALE GENOMIC DNA]</scope>
    <source>
        <strain evidence="21">DSM 19672 / NBRC 101217 / Yu37-1</strain>
    </source>
</reference>
<dbReference type="SUPFAM" id="SSF54991">
    <property type="entry name" value="Anticodon-binding domain of PheRS"/>
    <property type="match status" value="1"/>
</dbReference>
<dbReference type="HOGENOM" id="CLU_016891_0_0_0"/>
<dbReference type="OrthoDB" id="9805455at2"/>
<dbReference type="NCBIfam" id="TIGR00472">
    <property type="entry name" value="pheT_bact"/>
    <property type="match status" value="1"/>
</dbReference>
<dbReference type="FunFam" id="3.50.40.10:FF:000001">
    <property type="entry name" value="Phenylalanine--tRNA ligase beta subunit"/>
    <property type="match status" value="1"/>
</dbReference>
<dbReference type="InterPro" id="IPR041616">
    <property type="entry name" value="PheRS_beta_core"/>
</dbReference>
<keyword evidence="9 15" id="KW-0067">ATP-binding</keyword>
<dbReference type="EMBL" id="CP002347">
    <property type="protein sequence ID" value="ADR18242.1"/>
    <property type="molecule type" value="Genomic_DNA"/>
</dbReference>
<dbReference type="EC" id="6.1.1.20" evidence="15"/>
<dbReference type="SMART" id="SM00874">
    <property type="entry name" value="B5"/>
    <property type="match status" value="1"/>
</dbReference>
<dbReference type="STRING" id="768670.Calni_0329"/>
<evidence type="ECO:0000256" key="11">
    <source>
        <dbReference type="ARBA" id="ARBA00022884"/>
    </source>
</evidence>
<keyword evidence="12 15" id="KW-0648">Protein biosynthesis</keyword>
<evidence type="ECO:0000256" key="2">
    <source>
        <dbReference type="ARBA" id="ARBA00008653"/>
    </source>
</evidence>
<dbReference type="InterPro" id="IPR005147">
    <property type="entry name" value="tRNA_synthase_B5-dom"/>
</dbReference>
<evidence type="ECO:0000256" key="4">
    <source>
        <dbReference type="ARBA" id="ARBA00022490"/>
    </source>
</evidence>
<dbReference type="InterPro" id="IPR005146">
    <property type="entry name" value="B3/B4_tRNA-bd"/>
</dbReference>
<comment type="catalytic activity">
    <reaction evidence="14 15">
        <text>tRNA(Phe) + L-phenylalanine + ATP = L-phenylalanyl-tRNA(Phe) + AMP + diphosphate + H(+)</text>
        <dbReference type="Rhea" id="RHEA:19413"/>
        <dbReference type="Rhea" id="RHEA-COMP:9668"/>
        <dbReference type="Rhea" id="RHEA-COMP:9699"/>
        <dbReference type="ChEBI" id="CHEBI:15378"/>
        <dbReference type="ChEBI" id="CHEBI:30616"/>
        <dbReference type="ChEBI" id="CHEBI:33019"/>
        <dbReference type="ChEBI" id="CHEBI:58095"/>
        <dbReference type="ChEBI" id="CHEBI:78442"/>
        <dbReference type="ChEBI" id="CHEBI:78531"/>
        <dbReference type="ChEBI" id="CHEBI:456215"/>
        <dbReference type="EC" id="6.1.1.20"/>
    </reaction>
</comment>
<dbReference type="KEGG" id="cni:Calni_0329"/>
<evidence type="ECO:0000259" key="19">
    <source>
        <dbReference type="PROSITE" id="PS51483"/>
    </source>
</evidence>
<feature type="binding site" evidence="15">
    <location>
        <position position="459"/>
    </location>
    <ligand>
        <name>Mg(2+)</name>
        <dbReference type="ChEBI" id="CHEBI:18420"/>
        <note>shared with alpha subunit</note>
    </ligand>
</feature>
<dbReference type="PROSITE" id="PS50886">
    <property type="entry name" value="TRBD"/>
    <property type="match status" value="1"/>
</dbReference>
<keyword evidence="5 16" id="KW-0820">tRNA-binding</keyword>
<dbReference type="SUPFAM" id="SSF56037">
    <property type="entry name" value="PheT/TilS domain"/>
    <property type="match status" value="1"/>
</dbReference>
<evidence type="ECO:0000256" key="7">
    <source>
        <dbReference type="ARBA" id="ARBA00022723"/>
    </source>
</evidence>
<dbReference type="GO" id="GO:0000287">
    <property type="term" value="F:magnesium ion binding"/>
    <property type="evidence" value="ECO:0007669"/>
    <property type="project" value="UniProtKB-UniRule"/>
</dbReference>
<dbReference type="Pfam" id="PF17759">
    <property type="entry name" value="tRNA_synthFbeta"/>
    <property type="match status" value="1"/>
</dbReference>
<feature type="binding site" evidence="15">
    <location>
        <position position="456"/>
    </location>
    <ligand>
        <name>Mg(2+)</name>
        <dbReference type="ChEBI" id="CHEBI:18420"/>
        <note>shared with alpha subunit</note>
    </ligand>
</feature>
<dbReference type="InterPro" id="IPR020825">
    <property type="entry name" value="Phe-tRNA_synthase-like_B3/B4"/>
</dbReference>
<dbReference type="GO" id="GO:0000049">
    <property type="term" value="F:tRNA binding"/>
    <property type="evidence" value="ECO:0007669"/>
    <property type="project" value="UniProtKB-UniRule"/>
</dbReference>
<dbReference type="SMART" id="SM00873">
    <property type="entry name" value="B3_4"/>
    <property type="match status" value="1"/>
</dbReference>
<name>E4TJZ1_CALNY</name>
<evidence type="ECO:0000256" key="13">
    <source>
        <dbReference type="ARBA" id="ARBA00023146"/>
    </source>
</evidence>
<dbReference type="HAMAP" id="MF_00283">
    <property type="entry name" value="Phe_tRNA_synth_beta1"/>
    <property type="match status" value="1"/>
</dbReference>
<dbReference type="eggNOG" id="COG0072">
    <property type="taxonomic scope" value="Bacteria"/>
</dbReference>
<feature type="binding site" evidence="15">
    <location>
        <position position="460"/>
    </location>
    <ligand>
        <name>Mg(2+)</name>
        <dbReference type="ChEBI" id="CHEBI:18420"/>
        <note>shared with alpha subunit</note>
    </ligand>
</feature>
<dbReference type="InterPro" id="IPR036690">
    <property type="entry name" value="Fdx_antiC-bd_sf"/>
</dbReference>
<dbReference type="InterPro" id="IPR004532">
    <property type="entry name" value="Phe-tRNA-ligase_IIc_bsu_bact"/>
</dbReference>
<evidence type="ECO:0000256" key="10">
    <source>
        <dbReference type="ARBA" id="ARBA00022842"/>
    </source>
</evidence>
<evidence type="ECO:0000256" key="5">
    <source>
        <dbReference type="ARBA" id="ARBA00022555"/>
    </source>
</evidence>
<dbReference type="InterPro" id="IPR005121">
    <property type="entry name" value="Fdx_antiC-bd"/>
</dbReference>
<dbReference type="PROSITE" id="PS51483">
    <property type="entry name" value="B5"/>
    <property type="match status" value="1"/>
</dbReference>
<evidence type="ECO:0000256" key="12">
    <source>
        <dbReference type="ARBA" id="ARBA00022917"/>
    </source>
</evidence>
<dbReference type="PROSITE" id="PS51447">
    <property type="entry name" value="FDX_ACB"/>
    <property type="match status" value="1"/>
</dbReference>
<evidence type="ECO:0000259" key="18">
    <source>
        <dbReference type="PROSITE" id="PS51447"/>
    </source>
</evidence>
<dbReference type="eggNOG" id="COG0073">
    <property type="taxonomic scope" value="Bacteria"/>
</dbReference>
<gene>
    <name evidence="15" type="primary">pheT</name>
    <name evidence="20" type="ordered locus">Calni_0329</name>
</gene>
<dbReference type="InterPro" id="IPR009061">
    <property type="entry name" value="DNA-bd_dom_put_sf"/>
</dbReference>
<dbReference type="RefSeq" id="WP_013450458.1">
    <property type="nucleotide sequence ID" value="NC_014758.1"/>
</dbReference>
<evidence type="ECO:0000256" key="9">
    <source>
        <dbReference type="ARBA" id="ARBA00022840"/>
    </source>
</evidence>
<dbReference type="GO" id="GO:0006432">
    <property type="term" value="P:phenylalanyl-tRNA aminoacylation"/>
    <property type="evidence" value="ECO:0007669"/>
    <property type="project" value="UniProtKB-UniRule"/>
</dbReference>
<feature type="domain" description="B5" evidence="19">
    <location>
        <begin position="400"/>
        <end position="472"/>
    </location>
</feature>
<keyword evidence="4 15" id="KW-0963">Cytoplasm</keyword>
<dbReference type="Gene3D" id="3.30.56.10">
    <property type="match status" value="2"/>
</dbReference>
<dbReference type="Proteomes" id="UP000007039">
    <property type="component" value="Chromosome"/>
</dbReference>
<dbReference type="CDD" id="cd02796">
    <property type="entry name" value="tRNA_bind_bactPheRS"/>
    <property type="match status" value="1"/>
</dbReference>
<dbReference type="Pfam" id="PF03484">
    <property type="entry name" value="B5"/>
    <property type="match status" value="1"/>
</dbReference>
<feature type="domain" description="TRNA-binding" evidence="17">
    <location>
        <begin position="39"/>
        <end position="147"/>
    </location>
</feature>
<dbReference type="PANTHER" id="PTHR10947:SF0">
    <property type="entry name" value="PHENYLALANINE--TRNA LIGASE BETA SUBUNIT"/>
    <property type="match status" value="1"/>
</dbReference>
<evidence type="ECO:0000256" key="1">
    <source>
        <dbReference type="ARBA" id="ARBA00004496"/>
    </source>
</evidence>
<organism evidence="20 21">
    <name type="scientific">Calditerrivibrio nitroreducens (strain DSM 19672 / NBRC 101217 / Yu37-1)</name>
    <dbReference type="NCBI Taxonomy" id="768670"/>
    <lineage>
        <taxon>Bacteria</taxon>
        <taxon>Pseudomonadati</taxon>
        <taxon>Deferribacterota</taxon>
        <taxon>Deferribacteres</taxon>
        <taxon>Deferribacterales</taxon>
        <taxon>Calditerrivibrionaceae</taxon>
    </lineage>
</organism>
<evidence type="ECO:0000256" key="6">
    <source>
        <dbReference type="ARBA" id="ARBA00022598"/>
    </source>
</evidence>
<dbReference type="InterPro" id="IPR045060">
    <property type="entry name" value="Phe-tRNA-ligase_IIc_bsu"/>
</dbReference>
<dbReference type="Gene3D" id="3.30.70.380">
    <property type="entry name" value="Ferrodoxin-fold anticodon-binding domain"/>
    <property type="match status" value="1"/>
</dbReference>
<keyword evidence="11 16" id="KW-0694">RNA-binding</keyword>
<comment type="cofactor">
    <cofactor evidence="15">
        <name>Mg(2+)</name>
        <dbReference type="ChEBI" id="CHEBI:18420"/>
    </cofactor>
    <text evidence="15">Binds 2 magnesium ions per tetramer.</text>
</comment>
<dbReference type="Pfam" id="PF03483">
    <property type="entry name" value="B3_4"/>
    <property type="match status" value="1"/>
</dbReference>
<comment type="subcellular location">
    <subcellularLocation>
        <location evidence="1 15">Cytoplasm</location>
    </subcellularLocation>
</comment>
<keyword evidence="8 15" id="KW-0547">Nucleotide-binding</keyword>
<dbReference type="Pfam" id="PF03147">
    <property type="entry name" value="FDX-ACB"/>
    <property type="match status" value="1"/>
</dbReference>
<comment type="similarity">
    <text evidence="2 15">Belongs to the phenylalanyl-tRNA synthetase beta subunit family. Type 1 subfamily.</text>
</comment>
<evidence type="ECO:0000256" key="15">
    <source>
        <dbReference type="HAMAP-Rule" id="MF_00283"/>
    </source>
</evidence>
<dbReference type="SMART" id="SM00896">
    <property type="entry name" value="FDX-ACB"/>
    <property type="match status" value="1"/>
</dbReference>
<keyword evidence="10 15" id="KW-0460">Magnesium</keyword>
<dbReference type="SUPFAM" id="SSF46955">
    <property type="entry name" value="Putative DNA-binding domain"/>
    <property type="match status" value="1"/>
</dbReference>
<dbReference type="FunFam" id="2.40.50.140:FF:000045">
    <property type="entry name" value="Phenylalanine--tRNA ligase beta subunit"/>
    <property type="match status" value="1"/>
</dbReference>
<keyword evidence="7 15" id="KW-0479">Metal-binding</keyword>
<dbReference type="GO" id="GO:0004826">
    <property type="term" value="F:phenylalanine-tRNA ligase activity"/>
    <property type="evidence" value="ECO:0007669"/>
    <property type="project" value="UniProtKB-UniRule"/>
</dbReference>
<dbReference type="Pfam" id="PF01588">
    <property type="entry name" value="tRNA_bind"/>
    <property type="match status" value="1"/>
</dbReference>
<evidence type="ECO:0000256" key="16">
    <source>
        <dbReference type="PROSITE-ProRule" id="PRU00209"/>
    </source>
</evidence>
<evidence type="ECO:0000313" key="20">
    <source>
        <dbReference type="EMBL" id="ADR18242.1"/>
    </source>
</evidence>
<comment type="subunit">
    <text evidence="3 15">Tetramer of two alpha and two beta subunits.</text>
</comment>
<dbReference type="Gene3D" id="2.40.50.140">
    <property type="entry name" value="Nucleic acid-binding proteins"/>
    <property type="match status" value="1"/>
</dbReference>
<dbReference type="NCBIfam" id="NF045760">
    <property type="entry name" value="YtpR"/>
    <property type="match status" value="1"/>
</dbReference>
<dbReference type="SUPFAM" id="SSF55681">
    <property type="entry name" value="Class II aaRS and biotin synthetases"/>
    <property type="match status" value="1"/>
</dbReference>
<evidence type="ECO:0000313" key="21">
    <source>
        <dbReference type="Proteomes" id="UP000007039"/>
    </source>
</evidence>
<dbReference type="InterPro" id="IPR045864">
    <property type="entry name" value="aa-tRNA-synth_II/BPL/LPL"/>
</dbReference>
<dbReference type="GO" id="GO:0009328">
    <property type="term" value="C:phenylalanine-tRNA ligase complex"/>
    <property type="evidence" value="ECO:0007669"/>
    <property type="project" value="TreeGrafter"/>
</dbReference>
<keyword evidence="13 15" id="KW-0030">Aminoacyl-tRNA synthetase</keyword>
<dbReference type="AlphaFoldDB" id="E4TJZ1"/>
<dbReference type="CDD" id="cd00769">
    <property type="entry name" value="PheRS_beta_core"/>
    <property type="match status" value="1"/>
</dbReference>
<sequence>MRVSLNWVKDFVDISGISVDEIAEKLTMSGLEVEGIEKKERAEGVVTAKVVSKDKHPNADKLSVCMVDDGTSVYQVVCGAKNVDAGQIIPFARVGAKLPGGVVIKDAKLRGVESKGMICSAAELGLEEESDGIMILSADTLIGIDINDIIRTDDVVLELNVTPNRADCLSILGVAREISILFDRELNIGGVKVDEESEEASSYRYVKVHNETNCPIYLGRIIKGVTIGESPLWMQNRLRSAGVRPINNIVDITNYVMLEYGQPLHAFDLRMVEGGIIVRDAEEGEKVVTLDGKERTLTKDMLVIADEKKVLAVAGIMGGEYSGIQADTSDVFLECAYFKPESIRMTARRLGMKTDSSYRYERGIDRVQTLKMVDYAAYLIKRYAGGSILKGVLKNDYKEFVPNRFKFHAKKVAEYIGVDISEEDVLKILKKVGIDIEGKDTAVSPSYRQDIERWQDLSEEVARIYGYDKIPVTVPKIYAKSDEESLLQKLIREIKYMLADLGYNEVINYSFMSGEYLRKFADESEFVKVKNPISADMDTMRTVVFPGILKNIKLNYKNGIRKLKLFEVANVHKVNKNDKLPMEDTKLSFVVMGDFYRNSWIGRLEDDLFYYIKSTCQAVFDRYKLNADYRAGAERFLHPGKNADIYINGDKIGFLGEIHPEMYQFLDLEEPIYICEIDLNSLKDKIGEAKKSYKKLSQYPFVYKDIALIVGKDLPSSKIYQYIQNFSELIKDVEIFDRYSGDKIGEGYVSLAFRIYFNHLEKTLTDEETNEIVQKIILGVEKEFGAKLR</sequence>
<evidence type="ECO:0000259" key="17">
    <source>
        <dbReference type="PROSITE" id="PS50886"/>
    </source>
</evidence>
<dbReference type="Gene3D" id="3.50.40.10">
    <property type="entry name" value="Phenylalanyl-trna Synthetase, Chain B, domain 3"/>
    <property type="match status" value="1"/>
</dbReference>
<dbReference type="InterPro" id="IPR002547">
    <property type="entry name" value="tRNA-bd_dom"/>
</dbReference>
<dbReference type="PANTHER" id="PTHR10947">
    <property type="entry name" value="PHENYLALANYL-TRNA SYNTHETASE BETA CHAIN AND LEUCINE-RICH REPEAT-CONTAINING PROTEIN 47"/>
    <property type="match status" value="1"/>
</dbReference>
<evidence type="ECO:0000256" key="8">
    <source>
        <dbReference type="ARBA" id="ARBA00022741"/>
    </source>
</evidence>
<dbReference type="InterPro" id="IPR033714">
    <property type="entry name" value="tRNA_bind_bactPheRS"/>
</dbReference>